<accession>A0AAJ0B9F0</accession>
<evidence type="ECO:0000256" key="4">
    <source>
        <dbReference type="ARBA" id="ARBA00022741"/>
    </source>
</evidence>
<dbReference type="InterPro" id="IPR017441">
    <property type="entry name" value="Protein_kinase_ATP_BS"/>
</dbReference>
<sequence>MPTPHEGGPHPGTIFTLIPLEGSEHAKKATYDEANLGLISITKYGRGIDVGIAVRSATYQTLARLGNDTGRNYIRIKGYKVEHLQCTFEIHEASRCVMLYDRSHRGNTKIIKHETVTQEVFPFETGRRRRVLVAPRINVAIGMGGDNSDLLRFKLVWWSDEHTVPHNPQLVVPDSILARTCGSEILESSGRPDTRIHAASKNNLPIRYVQDVESIGKGRFGVVYRARNVDTGALMAVKVLSSRATGNESWADIQRSARKNEVETLERLSHPNIVDYLGFNHGLDRLEIFFRLSEGSIISLFANGGCQLPVAPIPEDLLLQMLKALIYLDEEGIVHRDVKPANILWSIIGSPDKPEYLFKLCDFGVCERVGHIAVRTRAGTSAYMAPEAVQGVVVTTKADVWSLFAAMLWVLDIKGFRKQEPFLSTHSQIFELIAGSDQIICMEEMARIDPDKRASAAQMLAKLFTSQGLESKTLLFDTATTPTTQSTAMPSPLPTLTLRVDSPRSRPRLRSSERRPSPSFRTPSPPRARSGTPTRWGREGVAAQSERRASLRERRSQSTQRRITRQNGRR</sequence>
<feature type="compositionally biased region" description="Basic and acidic residues" evidence="8">
    <location>
        <begin position="545"/>
        <end position="556"/>
    </location>
</feature>
<feature type="compositionally biased region" description="Low complexity" evidence="8">
    <location>
        <begin position="481"/>
        <end position="490"/>
    </location>
</feature>
<dbReference type="PANTHER" id="PTHR11584">
    <property type="entry name" value="SERINE/THREONINE PROTEIN KINASE"/>
    <property type="match status" value="1"/>
</dbReference>
<dbReference type="PROSITE" id="PS50011">
    <property type="entry name" value="PROTEIN_KINASE_DOM"/>
    <property type="match status" value="1"/>
</dbReference>
<feature type="region of interest" description="Disordered" evidence="8">
    <location>
        <begin position="481"/>
        <end position="570"/>
    </location>
</feature>
<feature type="domain" description="Protein kinase" evidence="9">
    <location>
        <begin position="209"/>
        <end position="465"/>
    </location>
</feature>
<evidence type="ECO:0000256" key="1">
    <source>
        <dbReference type="ARBA" id="ARBA00006529"/>
    </source>
</evidence>
<dbReference type="GO" id="GO:0004674">
    <property type="term" value="F:protein serine/threonine kinase activity"/>
    <property type="evidence" value="ECO:0007669"/>
    <property type="project" value="UniProtKB-KW"/>
</dbReference>
<dbReference type="PANTHER" id="PTHR11584:SF369">
    <property type="entry name" value="MITOGEN-ACTIVATED PROTEIN KINASE KINASE KINASE 19-RELATED"/>
    <property type="match status" value="1"/>
</dbReference>
<dbReference type="InterPro" id="IPR000719">
    <property type="entry name" value="Prot_kinase_dom"/>
</dbReference>
<dbReference type="Gene3D" id="1.10.510.10">
    <property type="entry name" value="Transferase(Phosphotransferase) domain 1"/>
    <property type="match status" value="1"/>
</dbReference>
<evidence type="ECO:0000256" key="7">
    <source>
        <dbReference type="PROSITE-ProRule" id="PRU10141"/>
    </source>
</evidence>
<dbReference type="InterPro" id="IPR011009">
    <property type="entry name" value="Kinase-like_dom_sf"/>
</dbReference>
<proteinExistence type="inferred from homology"/>
<keyword evidence="11" id="KW-1185">Reference proteome</keyword>
<keyword evidence="2" id="KW-0723">Serine/threonine-protein kinase</keyword>
<evidence type="ECO:0000256" key="6">
    <source>
        <dbReference type="ARBA" id="ARBA00022840"/>
    </source>
</evidence>
<protein>
    <submittedName>
        <fullName evidence="10">Kinase-like domain-containing protein</fullName>
    </submittedName>
</protein>
<evidence type="ECO:0000259" key="9">
    <source>
        <dbReference type="PROSITE" id="PS50011"/>
    </source>
</evidence>
<evidence type="ECO:0000256" key="8">
    <source>
        <dbReference type="SAM" id="MobiDB-lite"/>
    </source>
</evidence>
<keyword evidence="4 7" id="KW-0547">Nucleotide-binding</keyword>
<evidence type="ECO:0000256" key="3">
    <source>
        <dbReference type="ARBA" id="ARBA00022679"/>
    </source>
</evidence>
<feature type="compositionally biased region" description="Low complexity" evidence="8">
    <location>
        <begin position="517"/>
        <end position="530"/>
    </location>
</feature>
<dbReference type="Pfam" id="PF00069">
    <property type="entry name" value="Pkinase"/>
    <property type="match status" value="1"/>
</dbReference>
<dbReference type="GO" id="GO:0005524">
    <property type="term" value="F:ATP binding"/>
    <property type="evidence" value="ECO:0007669"/>
    <property type="project" value="UniProtKB-UniRule"/>
</dbReference>
<dbReference type="Proteomes" id="UP001239445">
    <property type="component" value="Unassembled WGS sequence"/>
</dbReference>
<evidence type="ECO:0000313" key="10">
    <source>
        <dbReference type="EMBL" id="KAK1754133.1"/>
    </source>
</evidence>
<dbReference type="EMBL" id="MU839836">
    <property type="protein sequence ID" value="KAK1754133.1"/>
    <property type="molecule type" value="Genomic_DNA"/>
</dbReference>
<feature type="binding site" evidence="7">
    <location>
        <position position="238"/>
    </location>
    <ligand>
        <name>ATP</name>
        <dbReference type="ChEBI" id="CHEBI:30616"/>
    </ligand>
</feature>
<dbReference type="SMART" id="SM00220">
    <property type="entry name" value="S_TKc"/>
    <property type="match status" value="1"/>
</dbReference>
<evidence type="ECO:0000256" key="2">
    <source>
        <dbReference type="ARBA" id="ARBA00022527"/>
    </source>
</evidence>
<keyword evidence="5 10" id="KW-0418">Kinase</keyword>
<keyword evidence="3" id="KW-0808">Transferase</keyword>
<dbReference type="PROSITE" id="PS00107">
    <property type="entry name" value="PROTEIN_KINASE_ATP"/>
    <property type="match status" value="1"/>
</dbReference>
<reference evidence="10" key="1">
    <citation type="submission" date="2023-06" db="EMBL/GenBank/DDBJ databases">
        <title>Genome-scale phylogeny and comparative genomics of the fungal order Sordariales.</title>
        <authorList>
            <consortium name="Lawrence Berkeley National Laboratory"/>
            <person name="Hensen N."/>
            <person name="Bonometti L."/>
            <person name="Westerberg I."/>
            <person name="Brannstrom I.O."/>
            <person name="Guillou S."/>
            <person name="Cros-Aarteil S."/>
            <person name="Calhoun S."/>
            <person name="Haridas S."/>
            <person name="Kuo A."/>
            <person name="Mondo S."/>
            <person name="Pangilinan J."/>
            <person name="Riley R."/>
            <person name="Labutti K."/>
            <person name="Andreopoulos B."/>
            <person name="Lipzen A."/>
            <person name="Chen C."/>
            <person name="Yanf M."/>
            <person name="Daum C."/>
            <person name="Ng V."/>
            <person name="Clum A."/>
            <person name="Steindorff A."/>
            <person name="Ohm R."/>
            <person name="Martin F."/>
            <person name="Silar P."/>
            <person name="Natvig D."/>
            <person name="Lalanne C."/>
            <person name="Gautier V."/>
            <person name="Ament-Velasquez S.L."/>
            <person name="Kruys A."/>
            <person name="Hutchinson M.I."/>
            <person name="Powell A.J."/>
            <person name="Barry K."/>
            <person name="Miller A.N."/>
            <person name="Grigoriev I.V."/>
            <person name="Debuchy R."/>
            <person name="Gladieux P."/>
            <person name="Thoren M.H."/>
            <person name="Johannesson H."/>
        </authorList>
    </citation>
    <scope>NUCLEOTIDE SEQUENCE</scope>
    <source>
        <strain evidence="10">PSN4</strain>
    </source>
</reference>
<evidence type="ECO:0000313" key="11">
    <source>
        <dbReference type="Proteomes" id="UP001239445"/>
    </source>
</evidence>
<keyword evidence="6 7" id="KW-0067">ATP-binding</keyword>
<evidence type="ECO:0000256" key="5">
    <source>
        <dbReference type="ARBA" id="ARBA00022777"/>
    </source>
</evidence>
<gene>
    <name evidence="10" type="ORF">QBC47DRAFT_302540</name>
</gene>
<organism evidence="10 11">
    <name type="scientific">Echria macrotheca</name>
    <dbReference type="NCBI Taxonomy" id="438768"/>
    <lineage>
        <taxon>Eukaryota</taxon>
        <taxon>Fungi</taxon>
        <taxon>Dikarya</taxon>
        <taxon>Ascomycota</taxon>
        <taxon>Pezizomycotina</taxon>
        <taxon>Sordariomycetes</taxon>
        <taxon>Sordariomycetidae</taxon>
        <taxon>Sordariales</taxon>
        <taxon>Schizotheciaceae</taxon>
        <taxon>Echria</taxon>
    </lineage>
</organism>
<dbReference type="AlphaFoldDB" id="A0AAJ0B9F0"/>
<comment type="similarity">
    <text evidence="1">Belongs to the protein kinase superfamily. STE Ser/Thr protein kinase family. MAP kinase kinase kinase subfamily.</text>
</comment>
<dbReference type="Gene3D" id="3.30.200.20">
    <property type="entry name" value="Phosphorylase Kinase, domain 1"/>
    <property type="match status" value="1"/>
</dbReference>
<comment type="caution">
    <text evidence="10">The sequence shown here is derived from an EMBL/GenBank/DDBJ whole genome shotgun (WGS) entry which is preliminary data.</text>
</comment>
<name>A0AAJ0B9F0_9PEZI</name>
<dbReference type="SUPFAM" id="SSF56112">
    <property type="entry name" value="Protein kinase-like (PK-like)"/>
    <property type="match status" value="1"/>
</dbReference>